<protein>
    <submittedName>
        <fullName evidence="2">Uncharacterized protein</fullName>
    </submittedName>
</protein>
<accession>A0A6J8BLL6</accession>
<dbReference type="OrthoDB" id="6162296at2759"/>
<evidence type="ECO:0000313" key="3">
    <source>
        <dbReference type="Proteomes" id="UP000507470"/>
    </source>
</evidence>
<keyword evidence="1" id="KW-1133">Transmembrane helix</keyword>
<evidence type="ECO:0000313" key="2">
    <source>
        <dbReference type="EMBL" id="CAC5384855.1"/>
    </source>
</evidence>
<feature type="transmembrane region" description="Helical" evidence="1">
    <location>
        <begin position="231"/>
        <end position="254"/>
    </location>
</feature>
<name>A0A6J8BLL6_MYTCO</name>
<sequence>MGRDNNAPTVYGNTLSYLQCYSYTYFVITWDDIAITVFVRQDVNWPWHVFLTGTTSSYLWPIINIGICTMYGSTGQWHFYTSDIPTTSDETTALLESTTANITRPPQITTANYMSTITDGKWTRPLTYTSTDLLAMYDETTELPQTTRPDNMTTTSTTMTLKFMTTPSSMSISETKPCAGKCNSTCTCNCLDVPKKASNNVLVNQLKIDKKTLSSYKRRLQSATDPRKSSLYIGCVGIVVFSVNVAFIVLLDFLPGA</sequence>
<gene>
    <name evidence="2" type="ORF">MCOR_20462</name>
</gene>
<dbReference type="AlphaFoldDB" id="A0A6J8BLL6"/>
<proteinExistence type="predicted"/>
<dbReference type="Proteomes" id="UP000507470">
    <property type="component" value="Unassembled WGS sequence"/>
</dbReference>
<keyword evidence="1" id="KW-0472">Membrane</keyword>
<organism evidence="2 3">
    <name type="scientific">Mytilus coruscus</name>
    <name type="common">Sea mussel</name>
    <dbReference type="NCBI Taxonomy" id="42192"/>
    <lineage>
        <taxon>Eukaryota</taxon>
        <taxon>Metazoa</taxon>
        <taxon>Spiralia</taxon>
        <taxon>Lophotrochozoa</taxon>
        <taxon>Mollusca</taxon>
        <taxon>Bivalvia</taxon>
        <taxon>Autobranchia</taxon>
        <taxon>Pteriomorphia</taxon>
        <taxon>Mytilida</taxon>
        <taxon>Mytiloidea</taxon>
        <taxon>Mytilidae</taxon>
        <taxon>Mytilinae</taxon>
        <taxon>Mytilus</taxon>
    </lineage>
</organism>
<reference evidence="2 3" key="1">
    <citation type="submission" date="2020-06" db="EMBL/GenBank/DDBJ databases">
        <authorList>
            <person name="Li R."/>
            <person name="Bekaert M."/>
        </authorList>
    </citation>
    <scope>NUCLEOTIDE SEQUENCE [LARGE SCALE GENOMIC DNA]</scope>
    <source>
        <strain evidence="3">wild</strain>
    </source>
</reference>
<evidence type="ECO:0000256" key="1">
    <source>
        <dbReference type="SAM" id="Phobius"/>
    </source>
</evidence>
<keyword evidence="1" id="KW-0812">Transmembrane</keyword>
<keyword evidence="3" id="KW-1185">Reference proteome</keyword>
<dbReference type="EMBL" id="CACVKT020003654">
    <property type="protein sequence ID" value="CAC5384855.1"/>
    <property type="molecule type" value="Genomic_DNA"/>
</dbReference>